<dbReference type="Proteomes" id="UP000831701">
    <property type="component" value="Chromosome 3"/>
</dbReference>
<gene>
    <name evidence="1" type="ORF">L3Q82_006228</name>
</gene>
<accession>A0ACB8X2Z4</accession>
<proteinExistence type="predicted"/>
<sequence length="310" mass="34325">MCARYLGFVLVVWFPGVLQDVVACFPPDIPNAEDTANVDGWYRNGSRISIKCKDGYEPKGQNVTATCINGEWSTLPVCDKSNNACGEPPETPHAVIVQEYRKVFPENSQVHYECEDGYAVGQGSTKSITCRAGEWTEGPTCNERACLPPTIPNGKYNESSNGWYEDGFIISIKCEPGYEPKGWDVTCKNGIWSPLVACERSNNACGEPPKISHAVIVHQGYREVFPENSQVHYECRDGYTVDGQDSTKSITCRAGEWTEGPTCSRDTTEDTDTEPYSEDNVTFTDMPTFTFTLIHDLKTPGCHHLTSVTS</sequence>
<protein>
    <submittedName>
        <fullName evidence="1">Uncharacterized protein</fullName>
    </submittedName>
</protein>
<organism evidence="1 2">
    <name type="scientific">Scortum barcoo</name>
    <name type="common">barcoo grunter</name>
    <dbReference type="NCBI Taxonomy" id="214431"/>
    <lineage>
        <taxon>Eukaryota</taxon>
        <taxon>Metazoa</taxon>
        <taxon>Chordata</taxon>
        <taxon>Craniata</taxon>
        <taxon>Vertebrata</taxon>
        <taxon>Euteleostomi</taxon>
        <taxon>Actinopterygii</taxon>
        <taxon>Neopterygii</taxon>
        <taxon>Teleostei</taxon>
        <taxon>Neoteleostei</taxon>
        <taxon>Acanthomorphata</taxon>
        <taxon>Eupercaria</taxon>
        <taxon>Centrarchiformes</taxon>
        <taxon>Terapontoidei</taxon>
        <taxon>Terapontidae</taxon>
        <taxon>Scortum</taxon>
    </lineage>
</organism>
<keyword evidence="2" id="KW-1185">Reference proteome</keyword>
<comment type="caution">
    <text evidence="1">The sequence shown here is derived from an EMBL/GenBank/DDBJ whole genome shotgun (WGS) entry which is preliminary data.</text>
</comment>
<dbReference type="EMBL" id="CM041533">
    <property type="protein sequence ID" value="KAI3374404.1"/>
    <property type="molecule type" value="Genomic_DNA"/>
</dbReference>
<reference evidence="1" key="1">
    <citation type="submission" date="2022-04" db="EMBL/GenBank/DDBJ databases">
        <title>Jade perch genome.</title>
        <authorList>
            <person name="Chao B."/>
        </authorList>
    </citation>
    <scope>NUCLEOTIDE SEQUENCE</scope>
    <source>
        <strain evidence="1">CB-2022</strain>
    </source>
</reference>
<evidence type="ECO:0000313" key="2">
    <source>
        <dbReference type="Proteomes" id="UP000831701"/>
    </source>
</evidence>
<evidence type="ECO:0000313" key="1">
    <source>
        <dbReference type="EMBL" id="KAI3374404.1"/>
    </source>
</evidence>
<name>A0ACB8X2Z4_9TELE</name>